<feature type="region of interest" description="Disordered" evidence="4">
    <location>
        <begin position="977"/>
        <end position="998"/>
    </location>
</feature>
<dbReference type="Pfam" id="PF04082">
    <property type="entry name" value="Fungal_trans"/>
    <property type="match status" value="1"/>
</dbReference>
<dbReference type="CDD" id="cd12148">
    <property type="entry name" value="fungal_TF_MHR"/>
    <property type="match status" value="1"/>
</dbReference>
<dbReference type="PRINTS" id="PR00146">
    <property type="entry name" value="DHPICSNTHASE"/>
</dbReference>
<evidence type="ECO:0000256" key="4">
    <source>
        <dbReference type="SAM" id="MobiDB-lite"/>
    </source>
</evidence>
<evidence type="ECO:0000313" key="6">
    <source>
        <dbReference type="EMBL" id="KAF4336074.1"/>
    </source>
</evidence>
<keyword evidence="7" id="KW-1185">Reference proteome</keyword>
<evidence type="ECO:0000259" key="5">
    <source>
        <dbReference type="PROSITE" id="PS50048"/>
    </source>
</evidence>
<reference evidence="6" key="1">
    <citation type="journal article" date="2017" name="Mycologia">
        <title>Fusarium algeriense, sp. nov., a novel toxigenic crown rot pathogen of durum wheat from Algeria is nested in the Fusarium burgessii species complex.</title>
        <authorList>
            <person name="Laraba I."/>
            <person name="Keddad A."/>
            <person name="Boureghda H."/>
            <person name="Abdallah N."/>
            <person name="Vaughan M.M."/>
            <person name="Proctor R.H."/>
            <person name="Busman M."/>
            <person name="O'Donnell K."/>
        </authorList>
    </citation>
    <scope>NUCLEOTIDE SEQUENCE</scope>
    <source>
        <strain evidence="6">NRRL 25174</strain>
    </source>
</reference>
<dbReference type="GO" id="GO:0008840">
    <property type="term" value="F:4-hydroxy-tetrahydrodipicolinate synthase activity"/>
    <property type="evidence" value="ECO:0007669"/>
    <property type="project" value="TreeGrafter"/>
</dbReference>
<dbReference type="AlphaFoldDB" id="A0A9P5DVA5"/>
<sequence length="1074" mass="118341">MAIATRSPPFGVYAPVVTFFHDDESIDYDSITQHVSRLLEAGVKGLVIHGSNGEATHLLSNERSQVIRHVRALVSRSNSNAVIIAGCSANSVLKTIHRVQAACDAGADFALVLPPSYWSAAMNKQVIKAFYLGVASKSPLPVLIYNFPGVTSGIDVDSDLILELANESSNIVGVKLTCGNLGKLQRVSASIDQERFATFAGKADFMLPGLIAGSSGVISALANVVPRVHVEVIRLYASGELEKAKAIQAELSKADWDLLKFGISGVKTACEKWFGYGSGRVRNPLPSVDVRKLSAGNIGALESLVKLEKSLTRAFAARKQHQTNSTLRLIQLYRKQINSSASGQGFNFHLPTSSAITAWTSSLKIATAGDVALQTLIGSAQPERRHLHHPKHKGVLTALCTSCDRCKARKSKCIETRPGSCQRCQANNLTCHFEKERLPSSDSESSTPRHVALPNQVLNRPEENITIDNHPTESILWPRFISRLKEAFFVDSVANTGEQEVVVTQAQNAYPNRLSDSEYARLKSVVDSFPPRPVAEFLVSVCIRHGVDIFFYFDQAQIIDEIAQFYTNSSSPLRTDPSFICLLLGIFALGSSWTPLERPIDSPLPHGDDSDLGRVFFRQAKLLMPDVIERSDLRAIQARFLLGVYLMPLNAAGSSYVYMGLALRKALAFDLHQVPDNETVDDREKEIRCRLWWSIYSLERCTTIKLNRPRSVHPTIIEISLPSPLPSVDRNQKFDNIQLQIAYARLILILDGFSDSTTSSSVPADLNKVEAELRSWKSSLPEEFDLEDTDPRDSRFRAIFHLYLNYYYAWIVIGKPSLITRVRTNLQYHLSQGTQPHAIDQTTENLSASCTKAAKRLLQLFEKLVQSGNYTRFSFTDFQGCSIATIITLIAGILERDSTYDTRVNFGLSCLRQMANGNQAATVGVKFVETLQTVSDTAARNLRQSGTFTDTQEREETTAPSAYKDWAEWFAAQERPLDHGDSVPGAETSSGNVPAEGTPSLWPVSITLGETWDGGIQSAVEASSAERPSILLSNAASRSDLAGNDHLSTLYHDDQNFFMGLTGLDELDFPAFPS</sequence>
<evidence type="ECO:0000313" key="7">
    <source>
        <dbReference type="Proteomes" id="UP000730481"/>
    </source>
</evidence>
<dbReference type="InterPro" id="IPR036864">
    <property type="entry name" value="Zn2-C6_fun-type_DNA-bd_sf"/>
</dbReference>
<comment type="caution">
    <text evidence="6">The sequence shown here is derived from an EMBL/GenBank/DDBJ whole genome shotgun (WGS) entry which is preliminary data.</text>
</comment>
<dbReference type="InterPro" id="IPR007219">
    <property type="entry name" value="XnlR_reg_dom"/>
</dbReference>
<reference evidence="6" key="2">
    <citation type="submission" date="2020-02" db="EMBL/GenBank/DDBJ databases">
        <title>Identification and distribution of gene clusters putatively required for synthesis of sphingolipid metabolism inhibitors in phylogenetically diverse species of the filamentous fungus Fusarium.</title>
        <authorList>
            <person name="Kim H.-S."/>
            <person name="Busman M."/>
            <person name="Brown D.W."/>
            <person name="Divon H."/>
            <person name="Uhlig S."/>
            <person name="Proctor R.H."/>
        </authorList>
    </citation>
    <scope>NUCLEOTIDE SEQUENCE</scope>
    <source>
        <strain evidence="6">NRRL 25174</strain>
    </source>
</reference>
<proteinExistence type="predicted"/>
<organism evidence="6 7">
    <name type="scientific">Fusarium beomiforme</name>
    <dbReference type="NCBI Taxonomy" id="44412"/>
    <lineage>
        <taxon>Eukaryota</taxon>
        <taxon>Fungi</taxon>
        <taxon>Dikarya</taxon>
        <taxon>Ascomycota</taxon>
        <taxon>Pezizomycotina</taxon>
        <taxon>Sordariomycetes</taxon>
        <taxon>Hypocreomycetidae</taxon>
        <taxon>Hypocreales</taxon>
        <taxon>Nectriaceae</taxon>
        <taxon>Fusarium</taxon>
        <taxon>Fusarium burgessii species complex</taxon>
    </lineage>
</organism>
<dbReference type="GO" id="GO:0003677">
    <property type="term" value="F:DNA binding"/>
    <property type="evidence" value="ECO:0007669"/>
    <property type="project" value="InterPro"/>
</dbReference>
<evidence type="ECO:0000256" key="3">
    <source>
        <dbReference type="ARBA" id="ARBA00023242"/>
    </source>
</evidence>
<dbReference type="PANTHER" id="PTHR12128">
    <property type="entry name" value="DIHYDRODIPICOLINATE SYNTHASE"/>
    <property type="match status" value="1"/>
</dbReference>
<evidence type="ECO:0000256" key="1">
    <source>
        <dbReference type="ARBA" id="ARBA00022723"/>
    </source>
</evidence>
<dbReference type="Proteomes" id="UP000730481">
    <property type="component" value="Unassembled WGS sequence"/>
</dbReference>
<dbReference type="EMBL" id="PVQB02000519">
    <property type="protein sequence ID" value="KAF4336074.1"/>
    <property type="molecule type" value="Genomic_DNA"/>
</dbReference>
<name>A0A9P5DVA5_9HYPO</name>
<dbReference type="GO" id="GO:0008270">
    <property type="term" value="F:zinc ion binding"/>
    <property type="evidence" value="ECO:0007669"/>
    <property type="project" value="InterPro"/>
</dbReference>
<dbReference type="PROSITE" id="PS50048">
    <property type="entry name" value="ZN2_CY6_FUNGAL_2"/>
    <property type="match status" value="1"/>
</dbReference>
<dbReference type="InterPro" id="IPR001138">
    <property type="entry name" value="Zn2Cys6_DnaBD"/>
</dbReference>
<dbReference type="PROSITE" id="PS00463">
    <property type="entry name" value="ZN2_CY6_FUNGAL_1"/>
    <property type="match status" value="1"/>
</dbReference>
<dbReference type="Gene3D" id="3.20.20.70">
    <property type="entry name" value="Aldolase class I"/>
    <property type="match status" value="1"/>
</dbReference>
<dbReference type="Pfam" id="PF00701">
    <property type="entry name" value="DHDPS"/>
    <property type="match status" value="1"/>
</dbReference>
<feature type="domain" description="Zn(2)-C6 fungal-type" evidence="5">
    <location>
        <begin position="402"/>
        <end position="433"/>
    </location>
</feature>
<dbReference type="SMART" id="SM00906">
    <property type="entry name" value="Fungal_trans"/>
    <property type="match status" value="1"/>
</dbReference>
<protein>
    <submittedName>
        <fullName evidence="6">Transcriptional regulatory</fullName>
    </submittedName>
</protein>
<dbReference type="CDD" id="cd00408">
    <property type="entry name" value="DHDPS-like"/>
    <property type="match status" value="1"/>
</dbReference>
<dbReference type="CDD" id="cd00067">
    <property type="entry name" value="GAL4"/>
    <property type="match status" value="1"/>
</dbReference>
<dbReference type="InterPro" id="IPR013785">
    <property type="entry name" value="Aldolase_TIM"/>
</dbReference>
<keyword evidence="3" id="KW-0539">Nucleus</keyword>
<dbReference type="PANTHER" id="PTHR12128:SF66">
    <property type="entry name" value="4-HYDROXY-2-OXOGLUTARATE ALDOLASE, MITOCHONDRIAL"/>
    <property type="match status" value="1"/>
</dbReference>
<dbReference type="SUPFAM" id="SSF51569">
    <property type="entry name" value="Aldolase"/>
    <property type="match status" value="1"/>
</dbReference>
<keyword evidence="2" id="KW-0456">Lyase</keyword>
<dbReference type="GO" id="GO:0000981">
    <property type="term" value="F:DNA-binding transcription factor activity, RNA polymerase II-specific"/>
    <property type="evidence" value="ECO:0007669"/>
    <property type="project" value="InterPro"/>
</dbReference>
<dbReference type="SMART" id="SM00066">
    <property type="entry name" value="GAL4"/>
    <property type="match status" value="1"/>
</dbReference>
<keyword evidence="1" id="KW-0479">Metal-binding</keyword>
<dbReference type="SMART" id="SM01130">
    <property type="entry name" value="DHDPS"/>
    <property type="match status" value="1"/>
</dbReference>
<gene>
    <name evidence="6" type="ORF">FBEOM_10070</name>
</gene>
<evidence type="ECO:0000256" key="2">
    <source>
        <dbReference type="ARBA" id="ARBA00023239"/>
    </source>
</evidence>
<dbReference type="Pfam" id="PF00172">
    <property type="entry name" value="Zn_clus"/>
    <property type="match status" value="1"/>
</dbReference>
<dbReference type="Gene3D" id="4.10.240.10">
    <property type="entry name" value="Zn(2)-C6 fungal-type DNA-binding domain"/>
    <property type="match status" value="1"/>
</dbReference>
<dbReference type="InterPro" id="IPR002220">
    <property type="entry name" value="DapA-like"/>
</dbReference>
<accession>A0A9P5DVA5</accession>
<dbReference type="GO" id="GO:0006351">
    <property type="term" value="P:DNA-templated transcription"/>
    <property type="evidence" value="ECO:0007669"/>
    <property type="project" value="InterPro"/>
</dbReference>
<dbReference type="OrthoDB" id="2283488at2759"/>
<dbReference type="SUPFAM" id="SSF57701">
    <property type="entry name" value="Zn2/Cys6 DNA-binding domain"/>
    <property type="match status" value="1"/>
</dbReference>